<evidence type="ECO:0008006" key="3">
    <source>
        <dbReference type="Google" id="ProtNLM"/>
    </source>
</evidence>
<organism evidence="1 2">
    <name type="scientific">Mycena maculata</name>
    <dbReference type="NCBI Taxonomy" id="230809"/>
    <lineage>
        <taxon>Eukaryota</taxon>
        <taxon>Fungi</taxon>
        <taxon>Dikarya</taxon>
        <taxon>Basidiomycota</taxon>
        <taxon>Agaricomycotina</taxon>
        <taxon>Agaricomycetes</taxon>
        <taxon>Agaricomycetidae</taxon>
        <taxon>Agaricales</taxon>
        <taxon>Marasmiineae</taxon>
        <taxon>Mycenaceae</taxon>
        <taxon>Mycena</taxon>
    </lineage>
</organism>
<reference evidence="1" key="1">
    <citation type="submission" date="2023-03" db="EMBL/GenBank/DDBJ databases">
        <title>Massive genome expansion in bonnet fungi (Mycena s.s.) driven by repeated elements and novel gene families across ecological guilds.</title>
        <authorList>
            <consortium name="Lawrence Berkeley National Laboratory"/>
            <person name="Harder C.B."/>
            <person name="Miyauchi S."/>
            <person name="Viragh M."/>
            <person name="Kuo A."/>
            <person name="Thoen E."/>
            <person name="Andreopoulos B."/>
            <person name="Lu D."/>
            <person name="Skrede I."/>
            <person name="Drula E."/>
            <person name="Henrissat B."/>
            <person name="Morin E."/>
            <person name="Kohler A."/>
            <person name="Barry K."/>
            <person name="LaButti K."/>
            <person name="Morin E."/>
            <person name="Salamov A."/>
            <person name="Lipzen A."/>
            <person name="Mereny Z."/>
            <person name="Hegedus B."/>
            <person name="Baldrian P."/>
            <person name="Stursova M."/>
            <person name="Weitz H."/>
            <person name="Taylor A."/>
            <person name="Grigoriev I.V."/>
            <person name="Nagy L.G."/>
            <person name="Martin F."/>
            <person name="Kauserud H."/>
        </authorList>
    </citation>
    <scope>NUCLEOTIDE SEQUENCE</scope>
    <source>
        <strain evidence="1">CBHHK188m</strain>
    </source>
</reference>
<dbReference type="SUPFAM" id="SSF52047">
    <property type="entry name" value="RNI-like"/>
    <property type="match status" value="1"/>
</dbReference>
<protein>
    <recommendedName>
        <fullName evidence="3">F-box domain-containing protein</fullName>
    </recommendedName>
</protein>
<evidence type="ECO:0000313" key="2">
    <source>
        <dbReference type="Proteomes" id="UP001215280"/>
    </source>
</evidence>
<evidence type="ECO:0000313" key="1">
    <source>
        <dbReference type="EMBL" id="KAJ7760881.1"/>
    </source>
</evidence>
<dbReference type="Gene3D" id="3.80.10.10">
    <property type="entry name" value="Ribonuclease Inhibitor"/>
    <property type="match status" value="1"/>
</dbReference>
<sequence>MSPPTPSLGRKSSAFRAFWKKPRSRSPIPHEISDILLPVELWLDVLAGVPEHALEPVSRVCKRLRWIVLPLYFRSQQVFPFQETFAFRRLNMGVELAGYQDRSLKRLDFLSSDQLSAAVRELFVSPYPPGYNRRHRIEHRPVEDVMERLLVVLPKFTNLTKLVLHLPLCNATLFASLKSLRLYRLDYLELEMHPTSRGDVPIPARKEFLFNRSTSPIQLFPPVGLSLIFLFPESIEHMVAGPTGTDTLTRALARHPTGFPSLHSLDLSLRFVASPQFAAALATCPNLSSLRLRSSAIDGLIPSFLPPLLSTAVPYLTSYHGPAHFAPAFARGRRLRGARLWTSHGVSAVSAPSLLPPTLLQLGETIESLELGVTVVSDSLLNAIRDAFPLLASLSFNAHLDAFHPGTLERHTLHAPLEARVTLPRGLRPHTLRLGAQLGGNSHAELCAAARETVQGFPAAYDPTSWRRWIVDRPWYVVEWTHDGKDAGSSGSLEGALRIEYGEHYFKSFERGSRISARTVDEAILRIS</sequence>
<proteinExistence type="predicted"/>
<gene>
    <name evidence="1" type="ORF">DFH07DRAFT_426233</name>
</gene>
<dbReference type="Proteomes" id="UP001215280">
    <property type="component" value="Unassembled WGS sequence"/>
</dbReference>
<name>A0AAD7JEL9_9AGAR</name>
<keyword evidence="2" id="KW-1185">Reference proteome</keyword>
<comment type="caution">
    <text evidence="1">The sequence shown here is derived from an EMBL/GenBank/DDBJ whole genome shotgun (WGS) entry which is preliminary data.</text>
</comment>
<accession>A0AAD7JEL9</accession>
<dbReference type="EMBL" id="JARJLG010000047">
    <property type="protein sequence ID" value="KAJ7760881.1"/>
    <property type="molecule type" value="Genomic_DNA"/>
</dbReference>
<dbReference type="AlphaFoldDB" id="A0AAD7JEL9"/>
<dbReference type="InterPro" id="IPR032675">
    <property type="entry name" value="LRR_dom_sf"/>
</dbReference>